<proteinExistence type="predicted"/>
<feature type="compositionally biased region" description="Low complexity" evidence="1">
    <location>
        <begin position="417"/>
        <end position="429"/>
    </location>
</feature>
<evidence type="ECO:0000313" key="3">
    <source>
        <dbReference type="EMBL" id="KAJ7374739.1"/>
    </source>
</evidence>
<feature type="region of interest" description="Disordered" evidence="1">
    <location>
        <begin position="383"/>
        <end position="433"/>
    </location>
</feature>
<feature type="compositionally biased region" description="Polar residues" evidence="1">
    <location>
        <begin position="228"/>
        <end position="244"/>
    </location>
</feature>
<dbReference type="OrthoDB" id="6133115at2759"/>
<dbReference type="SMART" id="SM00506">
    <property type="entry name" value="A1pp"/>
    <property type="match status" value="1"/>
</dbReference>
<protein>
    <recommendedName>
        <fullName evidence="2">Macro domain-containing protein</fullName>
    </recommendedName>
</protein>
<evidence type="ECO:0000313" key="4">
    <source>
        <dbReference type="Proteomes" id="UP001163046"/>
    </source>
</evidence>
<dbReference type="PANTHER" id="PTHR11106">
    <property type="entry name" value="GANGLIOSIDE INDUCED DIFFERENTIATION ASSOCIATED PROTEIN 2-RELATED"/>
    <property type="match status" value="1"/>
</dbReference>
<dbReference type="PROSITE" id="PS51154">
    <property type="entry name" value="MACRO"/>
    <property type="match status" value="1"/>
</dbReference>
<gene>
    <name evidence="3" type="ORF">OS493_005086</name>
</gene>
<dbReference type="AlphaFoldDB" id="A0A9W9Z7D3"/>
<feature type="compositionally biased region" description="Basic and acidic residues" evidence="1">
    <location>
        <begin position="521"/>
        <end position="534"/>
    </location>
</feature>
<evidence type="ECO:0000259" key="2">
    <source>
        <dbReference type="PROSITE" id="PS51154"/>
    </source>
</evidence>
<feature type="compositionally biased region" description="Basic and acidic residues" evidence="1">
    <location>
        <begin position="405"/>
        <end position="414"/>
    </location>
</feature>
<dbReference type="PANTHER" id="PTHR11106:SF111">
    <property type="entry name" value="MACRO DOMAIN-CONTAINING PROTEIN"/>
    <property type="match status" value="1"/>
</dbReference>
<dbReference type="Pfam" id="PF01661">
    <property type="entry name" value="Macro"/>
    <property type="match status" value="1"/>
</dbReference>
<feature type="region of interest" description="Disordered" evidence="1">
    <location>
        <begin position="228"/>
        <end position="322"/>
    </location>
</feature>
<dbReference type="InterPro" id="IPR043472">
    <property type="entry name" value="Macro_dom-like"/>
</dbReference>
<dbReference type="EMBL" id="MU826827">
    <property type="protein sequence ID" value="KAJ7374739.1"/>
    <property type="molecule type" value="Genomic_DNA"/>
</dbReference>
<dbReference type="Gene3D" id="3.40.220.10">
    <property type="entry name" value="Leucine Aminopeptidase, subunit E, domain 1"/>
    <property type="match status" value="1"/>
</dbReference>
<dbReference type="InterPro" id="IPR002589">
    <property type="entry name" value="Macro_dom"/>
</dbReference>
<dbReference type="Proteomes" id="UP001163046">
    <property type="component" value="Unassembled WGS sequence"/>
</dbReference>
<comment type="caution">
    <text evidence="3">The sequence shown here is derived from an EMBL/GenBank/DDBJ whole genome shotgun (WGS) entry which is preliminary data.</text>
</comment>
<dbReference type="CDD" id="cd02907">
    <property type="entry name" value="Macro_Af1521_BAL-like"/>
    <property type="match status" value="1"/>
</dbReference>
<feature type="domain" description="Macro" evidence="2">
    <location>
        <begin position="38"/>
        <end position="228"/>
    </location>
</feature>
<name>A0A9W9Z7D3_9CNID</name>
<feature type="region of interest" description="Disordered" evidence="1">
    <location>
        <begin position="521"/>
        <end position="542"/>
    </location>
</feature>
<organism evidence="3 4">
    <name type="scientific">Desmophyllum pertusum</name>
    <dbReference type="NCBI Taxonomy" id="174260"/>
    <lineage>
        <taxon>Eukaryota</taxon>
        <taxon>Metazoa</taxon>
        <taxon>Cnidaria</taxon>
        <taxon>Anthozoa</taxon>
        <taxon>Hexacorallia</taxon>
        <taxon>Scleractinia</taxon>
        <taxon>Caryophylliina</taxon>
        <taxon>Caryophylliidae</taxon>
        <taxon>Desmophyllum</taxon>
    </lineage>
</organism>
<keyword evidence="4" id="KW-1185">Reference proteome</keyword>
<feature type="compositionally biased region" description="Polar residues" evidence="1">
    <location>
        <begin position="254"/>
        <end position="267"/>
    </location>
</feature>
<accession>A0A9W9Z7D3</accession>
<reference evidence="3" key="1">
    <citation type="submission" date="2023-01" db="EMBL/GenBank/DDBJ databases">
        <title>Genome assembly of the deep-sea coral Lophelia pertusa.</title>
        <authorList>
            <person name="Herrera S."/>
            <person name="Cordes E."/>
        </authorList>
    </citation>
    <scope>NUCLEOTIDE SEQUENCE</scope>
    <source>
        <strain evidence="3">USNM1676648</strain>
        <tissue evidence="3">Polyp</tissue>
    </source>
</reference>
<evidence type="ECO:0000256" key="1">
    <source>
        <dbReference type="SAM" id="MobiDB-lite"/>
    </source>
</evidence>
<dbReference type="SUPFAM" id="SSF52949">
    <property type="entry name" value="Macro domain-like"/>
    <property type="match status" value="1"/>
</dbReference>
<sequence>MKISERGAAVITFHSTEDANSVRRQEQVFDGMTLTVAHVSVQRVLNNGVKIYLRRSDITDERVDAIVNAANKRLQHGGGVAAAIVRKGGRQIEDESRRIMSDRNGRPLDVGDAVHTSGGHLPCRFVIHTVGPIWKDRERERCISLLRRACLESLRLAAQLELSSIALPAISSGIFGLPKDICAQVMFGAVEEFSSSREAEFSILRDVRIVIIDDETISFFREEFVRRYTSQDTPSSPTNLTPQERPSGDEQRESFPTLNSSVEQPAFSSFRRVGDPRDGKRKKSRVGNVESPKKGVGRNVENSGRHEHISDGIGNVNPSNRNIPDATKISPPTGIEAPNVESKVVGTNKEKGLKGSPSVKTDSETHVAKLPYGRGRGILAANFSGRPNGEVGSKESGIPQLPTKGETKNPEARRGRGTTYATTNTAPPGLTVTDEGKCLAQNLGERQQKTDLEDRLTTLQLQMEEERNSYEQNEMLSRQYLQQELQVKENAIREQQRLLEEERQQKTASEDRLRTLQLQMEEERNRHASSERELQSAASAAQEALIEYQRHQPRDWIIQREEVV</sequence>